<evidence type="ECO:0000313" key="1">
    <source>
        <dbReference type="EMBL" id="CAA9500584.1"/>
    </source>
</evidence>
<proteinExistence type="predicted"/>
<dbReference type="EMBL" id="CADCVQ010000081">
    <property type="protein sequence ID" value="CAA9500584.1"/>
    <property type="molecule type" value="Genomic_DNA"/>
</dbReference>
<sequence>MRNSTQPTVSARGSSGAVVVLMPDMLESTQPRFG</sequence>
<dbReference type="AlphaFoldDB" id="A0A6J4SPE0"/>
<organism evidence="1">
    <name type="scientific">uncultured Solirubrobacteraceae bacterium</name>
    <dbReference type="NCBI Taxonomy" id="1162706"/>
    <lineage>
        <taxon>Bacteria</taxon>
        <taxon>Bacillati</taxon>
        <taxon>Actinomycetota</taxon>
        <taxon>Thermoleophilia</taxon>
        <taxon>Solirubrobacterales</taxon>
        <taxon>Solirubrobacteraceae</taxon>
        <taxon>environmental samples</taxon>
    </lineage>
</organism>
<gene>
    <name evidence="1" type="ORF">AVDCRST_MAG67-1951</name>
</gene>
<protein>
    <submittedName>
        <fullName evidence="1">Uncharacterized protein</fullName>
    </submittedName>
</protein>
<reference evidence="1" key="1">
    <citation type="submission" date="2020-02" db="EMBL/GenBank/DDBJ databases">
        <authorList>
            <person name="Meier V. D."/>
        </authorList>
    </citation>
    <scope>NUCLEOTIDE SEQUENCE</scope>
    <source>
        <strain evidence="1">AVDCRST_MAG67</strain>
    </source>
</reference>
<accession>A0A6J4SPE0</accession>
<name>A0A6J4SPE0_9ACTN</name>